<sequence length="2082" mass="219281">MRKGGGVGAGVSPRRALGREEGTAVDGRGLAAASYATDIVPGAPAGAAAFPGGAGRVTAAEGGAGRPAGGRSLACSGRNAGRPGGGGGGGAASSVRWTRRPGRWGHLLLAVGAAAAAVLTGAAATADQPSLHRLLDGVGDVPPAVGLDDGRLGRDVAQTRLPRFGERRGAAAATAAGLTSVGGDFAFEDVDASLRQALAEPPYPVGLSQGQAAVSLVQVNGSAETTITYFFRPEANKTLADYEQSFTSSNTDVLVPAADVVVAEAILDNSTGLPVYNLTLSFDFTRFVGLTDFTFDLVNRETNQPVPGSAPSSTTFTIIGMTLYIETTTTTTPTDGGDPVVSIDREVVGGDGRPFTVEWETAADQQQRPLIGFIQYADGSNSTVTPGGGGSRPGLPVSDIDFSFGRQPPGSGVVPGGPASPIAHDQDACLINGGTWNGSAVALRPGCGLGFAENDGLQLGFNFQPYRPGPVQLVFKWPELTEGTDLDDILWETTVDVEVAGTPPPVVLSVAPDGSLAPEGEDDVTLTMLNVRPNMSYDLLVGGEFEFTQGTGNDSYVNLGNGLHEVTVVSVPGKGQDLNWTLTVTETAAVQNGSGGGGDGSGGDGSGGDGSGGDGSGGDGSGGDGSGGDGSGSGTPDAGNTVVVDAIDLTDPSYLFNYLNTNVSLTGISPNSGPVEGGTIVTLTGDFPNFDKDGTGEILFNNRPIGPEYVLSGNDNTIVFRVPPRLELGESFTYLVSVEVGRYQSDGLLFTFIQAQPSLSILVTGGSFDSSSGQYNIGRCNNAIFRAILDAGTFTQTPVFSWQLLDDEQRDVLPEIVAASGSLDVTPVVNASSQSLFISYESWPAQDRVYQLVVTVTTRFDVRKVTSILVQQRTADLIGVTLVDPVPRSLVLPDLPLQVEAKIGTPSCLGLAAIDEAITYEWTWQQELYTFTFQSTAADKNNTTPTLLGREFNVPQANLTYGTFRINLVAYYTANTTVRGSDSALVRIVPAPLLAQINNGEEGRTISASSALELTGANSSDPDLTFVDGVTGRGDGIQYVWSCVMAESADGFVGLRNTSFPCPNDLLPAGRGAESFSVSSDALGSVRRDTEYFIRYGLVLRKDSVNTLLNGTEVVIQRQSSQSLVTFRLDPDSALNFEPLSAIDIMSNSSEAVVTRRINYFEDVIIRPQAVREGTVWTYQLLQPDENARRFLTLPSTRIPYAGFWGSNPNELFSREPLGLRAGALLPNTDYVLAIVYNTPGFEQNTALVRLRTTEAPQVRFPPLVQTQGSDNTIFYASAGASYESAEFKFYFIATDVDGNNFCLDGCSGLPFVQFQLKTTGEYTVRVEMYDAQGRSLLATAQNEEPIVVDSLVPLGANLTVFADVIDRNFKTGDHAAYEMLGVDMAKHILLSGGTNQTIDSEILANYTAGLERVAGNSVPNTMQSSNFINTASFLARLTPDTGVVYDEQTLYHLVNITRHAVLRTPDAQVLRIIETLTAFYNTTPELVLHQQSGGTTRRRLLQDSETSDRVQTIWIDMYKWLEDAIILGGLKTTSCGFVASYSTANVNPSGTFAGGLSSSRQLRSTRRGWGYSARQQVGDGQLRGEVVADPNATLPVALPERLDPVVISVGHMCNAEQGRQLEVGGASFSWCPALFQGGIDSLFLSLALTPDFVYLSNIQGGKPSYSPSIVTTHILRLEGNELSNAALPIDKCYSVDVPLDQEVVTELVSEADAVVRTTTTATVDLDSFAMDGDDYERLTADSASPDVMNASWSRWDVGGHRVGGAVELEEAALPSSTVLRQAVGDIVGLNLFPEKPFDVRDPAIFSFYNPRTDSNSQTEVIVVPPKAVRQAADEAASANGDGSGGTGRVFARVTSDVTGPWVVGERALWLGGSFLLEGFALTAWQIALIVLGLLFFILIAILASWTVATRYFYVIGAPPPMTEDMVYLERDVYGRGTVIDVNDDTGFAVTGGYEYTDDATARTMLGPAAFTVGPGGLNSGEDGVLESDVDASEVAVGDGLDTDSDAGGVGGMGSGDVDGEDSGSIAPSATSIDSNALSMCDAADAPVAAPAPSGSDMGDLGSVREGSQLSDMQSEPPRAPL</sequence>
<feature type="compositionally biased region" description="Gly residues" evidence="1">
    <location>
        <begin position="82"/>
        <end position="91"/>
    </location>
</feature>
<dbReference type="Gene3D" id="2.60.40.10">
    <property type="entry name" value="Immunoglobulins"/>
    <property type="match status" value="1"/>
</dbReference>
<keyword evidence="2" id="KW-1133">Transmembrane helix</keyword>
<dbReference type="Pfam" id="PF01833">
    <property type="entry name" value="TIG"/>
    <property type="match status" value="1"/>
</dbReference>
<dbReference type="SUPFAM" id="SSF81296">
    <property type="entry name" value="E set domains"/>
    <property type="match status" value="1"/>
</dbReference>
<dbReference type="InterPro" id="IPR002909">
    <property type="entry name" value="IPT_dom"/>
</dbReference>
<evidence type="ECO:0000313" key="5">
    <source>
        <dbReference type="Proteomes" id="UP000218209"/>
    </source>
</evidence>
<accession>A0A1X6NZ67</accession>
<evidence type="ECO:0000259" key="3">
    <source>
        <dbReference type="SMART" id="SM00429"/>
    </source>
</evidence>
<feature type="compositionally biased region" description="Gly residues" evidence="1">
    <location>
        <begin position="593"/>
        <end position="633"/>
    </location>
</feature>
<organism evidence="4 5">
    <name type="scientific">Porphyra umbilicalis</name>
    <name type="common">Purple laver</name>
    <name type="synonym">Red alga</name>
    <dbReference type="NCBI Taxonomy" id="2786"/>
    <lineage>
        <taxon>Eukaryota</taxon>
        <taxon>Rhodophyta</taxon>
        <taxon>Bangiophyceae</taxon>
        <taxon>Bangiales</taxon>
        <taxon>Bangiaceae</taxon>
        <taxon>Porphyra</taxon>
    </lineage>
</organism>
<gene>
    <name evidence="4" type="ORF">BU14_0325s0014</name>
</gene>
<feature type="region of interest" description="Disordered" evidence="1">
    <location>
        <begin position="1998"/>
        <end position="2031"/>
    </location>
</feature>
<feature type="region of interest" description="Disordered" evidence="1">
    <location>
        <begin position="1"/>
        <end position="22"/>
    </location>
</feature>
<feature type="compositionally biased region" description="Low complexity" evidence="1">
    <location>
        <begin position="69"/>
        <end position="81"/>
    </location>
</feature>
<keyword evidence="2" id="KW-0472">Membrane</keyword>
<proteinExistence type="predicted"/>
<keyword evidence="2" id="KW-0812">Transmembrane</keyword>
<dbReference type="InterPro" id="IPR002859">
    <property type="entry name" value="PKD/REJ-like"/>
</dbReference>
<feature type="compositionally biased region" description="Gly residues" evidence="1">
    <location>
        <begin position="2008"/>
        <end position="2017"/>
    </location>
</feature>
<dbReference type="Proteomes" id="UP000218209">
    <property type="component" value="Unassembled WGS sequence"/>
</dbReference>
<evidence type="ECO:0000313" key="4">
    <source>
        <dbReference type="EMBL" id="OSX73835.1"/>
    </source>
</evidence>
<feature type="domain" description="IPT/TIG" evidence="3">
    <location>
        <begin position="662"/>
        <end position="753"/>
    </location>
</feature>
<feature type="transmembrane region" description="Helical" evidence="2">
    <location>
        <begin position="1884"/>
        <end position="1906"/>
    </location>
</feature>
<dbReference type="OrthoDB" id="10650977at2759"/>
<evidence type="ECO:0000256" key="1">
    <source>
        <dbReference type="SAM" id="MobiDB-lite"/>
    </source>
</evidence>
<feature type="region of interest" description="Disordered" evidence="1">
    <location>
        <begin position="61"/>
        <end position="94"/>
    </location>
</feature>
<dbReference type="Pfam" id="PF02010">
    <property type="entry name" value="REJ"/>
    <property type="match status" value="1"/>
</dbReference>
<feature type="region of interest" description="Disordered" evidence="1">
    <location>
        <begin position="590"/>
        <end position="639"/>
    </location>
</feature>
<dbReference type="CDD" id="cd00102">
    <property type="entry name" value="IPT"/>
    <property type="match status" value="1"/>
</dbReference>
<dbReference type="InterPro" id="IPR014756">
    <property type="entry name" value="Ig_E-set"/>
</dbReference>
<feature type="region of interest" description="Disordered" evidence="1">
    <location>
        <begin position="2047"/>
        <end position="2082"/>
    </location>
</feature>
<dbReference type="SMART" id="SM00429">
    <property type="entry name" value="IPT"/>
    <property type="match status" value="1"/>
</dbReference>
<feature type="transmembrane region" description="Helical" evidence="2">
    <location>
        <begin position="104"/>
        <end position="124"/>
    </location>
</feature>
<keyword evidence="5" id="KW-1185">Reference proteome</keyword>
<reference evidence="4 5" key="1">
    <citation type="submission" date="2017-03" db="EMBL/GenBank/DDBJ databases">
        <title>WGS assembly of Porphyra umbilicalis.</title>
        <authorList>
            <person name="Brawley S.H."/>
            <person name="Blouin N.A."/>
            <person name="Ficko-Blean E."/>
            <person name="Wheeler G.L."/>
            <person name="Lohr M."/>
            <person name="Goodson H.V."/>
            <person name="Jenkins J.W."/>
            <person name="Blaby-Haas C.E."/>
            <person name="Helliwell K.E."/>
            <person name="Chan C."/>
            <person name="Marriage T."/>
            <person name="Bhattacharya D."/>
            <person name="Klein A.S."/>
            <person name="Badis Y."/>
            <person name="Brodie J."/>
            <person name="Cao Y."/>
            <person name="Collen J."/>
            <person name="Dittami S.M."/>
            <person name="Gachon C.M."/>
            <person name="Green B.R."/>
            <person name="Karpowicz S."/>
            <person name="Kim J.W."/>
            <person name="Kudahl U."/>
            <person name="Lin S."/>
            <person name="Michel G."/>
            <person name="Mittag M."/>
            <person name="Olson B.J."/>
            <person name="Pangilinan J."/>
            <person name="Peng Y."/>
            <person name="Qiu H."/>
            <person name="Shu S."/>
            <person name="Singer J.T."/>
            <person name="Smith A.G."/>
            <person name="Sprecher B.N."/>
            <person name="Wagner V."/>
            <person name="Wang W."/>
            <person name="Wang Z.-Y."/>
            <person name="Yan J."/>
            <person name="Yarish C."/>
            <person name="Zoeuner-Riek S."/>
            <person name="Zhuang Y."/>
            <person name="Zou Y."/>
            <person name="Lindquist E.A."/>
            <person name="Grimwood J."/>
            <person name="Barry K."/>
            <person name="Rokhsar D.S."/>
            <person name="Schmutz J."/>
            <person name="Stiller J.W."/>
            <person name="Grossman A.R."/>
            <person name="Prochnik S.E."/>
        </authorList>
    </citation>
    <scope>NUCLEOTIDE SEQUENCE [LARGE SCALE GENOMIC DNA]</scope>
    <source>
        <strain evidence="4">4086291</strain>
    </source>
</reference>
<dbReference type="InterPro" id="IPR013783">
    <property type="entry name" value="Ig-like_fold"/>
</dbReference>
<evidence type="ECO:0000256" key="2">
    <source>
        <dbReference type="SAM" id="Phobius"/>
    </source>
</evidence>
<name>A0A1X6NZ67_PORUM</name>
<dbReference type="EMBL" id="KV918977">
    <property type="protein sequence ID" value="OSX73835.1"/>
    <property type="molecule type" value="Genomic_DNA"/>
</dbReference>
<protein>
    <recommendedName>
        <fullName evidence="3">IPT/TIG domain-containing protein</fullName>
    </recommendedName>
</protein>